<dbReference type="InterPro" id="IPR017938">
    <property type="entry name" value="Riboflavin_synthase-like_b-brl"/>
</dbReference>
<dbReference type="GO" id="GO:0008218">
    <property type="term" value="P:bioluminescence"/>
    <property type="evidence" value="ECO:0007669"/>
    <property type="project" value="UniProtKB-KW"/>
</dbReference>
<dbReference type="SUPFAM" id="SSF63380">
    <property type="entry name" value="Riboflavin synthase domain-like"/>
    <property type="match status" value="1"/>
</dbReference>
<dbReference type="PANTHER" id="PTHR47354">
    <property type="entry name" value="NADH OXIDOREDUCTASE HCR"/>
    <property type="match status" value="1"/>
</dbReference>
<dbReference type="Gene3D" id="2.40.30.10">
    <property type="entry name" value="Translation factors"/>
    <property type="match status" value="1"/>
</dbReference>
<dbReference type="InterPro" id="IPR001433">
    <property type="entry name" value="OxRdtase_FAD/NAD-bd"/>
</dbReference>
<evidence type="ECO:0000256" key="2">
    <source>
        <dbReference type="ARBA" id="ARBA00022827"/>
    </source>
</evidence>
<gene>
    <name evidence="7" type="primary">luxG</name>
</gene>
<dbReference type="PANTHER" id="PTHR47354:SF7">
    <property type="entry name" value="NAD(P)H-FLAVIN REDUCTASE"/>
    <property type="match status" value="1"/>
</dbReference>
<dbReference type="SUPFAM" id="SSF52343">
    <property type="entry name" value="Ferredoxin reductase-like, C-terminal NADP-linked domain"/>
    <property type="match status" value="1"/>
</dbReference>
<keyword evidence="4" id="KW-0455">Luminescence</keyword>
<evidence type="ECO:0000256" key="4">
    <source>
        <dbReference type="ARBA" id="ARBA00023223"/>
    </source>
</evidence>
<dbReference type="InterPro" id="IPR017927">
    <property type="entry name" value="FAD-bd_FR_type"/>
</dbReference>
<dbReference type="PROSITE" id="PS51384">
    <property type="entry name" value="FAD_FR"/>
    <property type="match status" value="1"/>
</dbReference>
<dbReference type="EMBL" id="JQ993867">
    <property type="protein sequence ID" value="AFJ93059.1"/>
    <property type="molecule type" value="Genomic_DNA"/>
</dbReference>
<keyword evidence="1" id="KW-0285">Flavoprotein</keyword>
<protein>
    <submittedName>
        <fullName evidence="7">Putative flavin reductase</fullName>
    </submittedName>
</protein>
<evidence type="ECO:0000256" key="5">
    <source>
        <dbReference type="ARBA" id="ARBA00038177"/>
    </source>
</evidence>
<dbReference type="GO" id="GO:0016491">
    <property type="term" value="F:oxidoreductase activity"/>
    <property type="evidence" value="ECO:0007669"/>
    <property type="project" value="UniProtKB-KW"/>
</dbReference>
<dbReference type="PRINTS" id="PR00410">
    <property type="entry name" value="PHEHYDRXLASE"/>
</dbReference>
<keyword evidence="3" id="KW-0560">Oxidoreductase</keyword>
<dbReference type="InterPro" id="IPR039261">
    <property type="entry name" value="FNR_nucleotide-bd"/>
</dbReference>
<dbReference type="AlphaFoldDB" id="M9NIV4"/>
<dbReference type="InterPro" id="IPR050415">
    <property type="entry name" value="MRET"/>
</dbReference>
<proteinExistence type="inferred from homology"/>
<feature type="domain" description="FAD-binding FR-type" evidence="6">
    <location>
        <begin position="1"/>
        <end position="119"/>
    </location>
</feature>
<evidence type="ECO:0000259" key="6">
    <source>
        <dbReference type="PROSITE" id="PS51384"/>
    </source>
</evidence>
<reference evidence="7" key="1">
    <citation type="journal article" date="2014" name="Environ. Microbiol. Rep.">
        <title>Phylogenetic divergence between the obligateluminous symbionts of flashlight fishes demonstratesspecificity of bacteria to host genera.</title>
        <authorList>
            <person name="Hendry T.A."/>
            <person name="Dunlap P.V."/>
        </authorList>
    </citation>
    <scope>NUCLEOTIDE SEQUENCE</scope>
</reference>
<accession>M9NIV4</accession>
<comment type="similarity">
    <text evidence="5">Belongs to the Fre/LuxG FAD/NAD(P) flavoprotein oxidoreductase family.</text>
</comment>
<dbReference type="Pfam" id="PF00175">
    <property type="entry name" value="NAD_binding_1"/>
    <property type="match status" value="1"/>
</dbReference>
<name>M9NIV4_9GAMM</name>
<organism evidence="7">
    <name type="scientific">Candidatus Photodesmus blepharonis</name>
    <dbReference type="NCBI Taxonomy" id="1179155"/>
    <lineage>
        <taxon>Bacteria</taxon>
        <taxon>Pseudomonadati</taxon>
        <taxon>Pseudomonadota</taxon>
        <taxon>Gammaproteobacteria</taxon>
        <taxon>Vibrionales</taxon>
        <taxon>Vibrionaceae</taxon>
        <taxon>Candidatus Photodesmus</taxon>
    </lineage>
</organism>
<keyword evidence="2" id="KW-0274">FAD</keyword>
<evidence type="ECO:0000313" key="7">
    <source>
        <dbReference type="EMBL" id="AFJ93059.1"/>
    </source>
</evidence>
<evidence type="ECO:0000256" key="1">
    <source>
        <dbReference type="ARBA" id="ARBA00022630"/>
    </source>
</evidence>
<evidence type="ECO:0000256" key="3">
    <source>
        <dbReference type="ARBA" id="ARBA00023002"/>
    </source>
</evidence>
<sequence length="234" mass="26303">MIVRCAVTDVIQMSSSVYRVLLKPEVNIVFKAGQYLKVHFNSKSYAFSIASSPLDQDLIELHIRKNEGIGDSCIVGCFQQALNENNILVDVPHGDAWLREDSDRPILLMAGGTGVSYVSGILKKCISSKMVQPIYLYWGVKNIELLYVHKELIDLVATHDNVYYVSTAEYMDDIHHLVKKGTVLDVILNDFNNLSQFDIYMCGPVSMIKAAKVLLGNYRNANLERMFSDALAYV</sequence>
<dbReference type="NCBIfam" id="NF005963">
    <property type="entry name" value="PRK08051.1"/>
    <property type="match status" value="1"/>
</dbReference>
<dbReference type="Gene3D" id="3.40.50.80">
    <property type="entry name" value="Nucleotide-binding domain of ferredoxin-NADP reductase (FNR) module"/>
    <property type="match status" value="1"/>
</dbReference>